<protein>
    <submittedName>
        <fullName evidence="1">Uncharacterized protein</fullName>
    </submittedName>
</protein>
<proteinExistence type="predicted"/>
<organism evidence="1 2">
    <name type="scientific">Pseudomonas cedrina</name>
    <dbReference type="NCBI Taxonomy" id="651740"/>
    <lineage>
        <taxon>Bacteria</taxon>
        <taxon>Pseudomonadati</taxon>
        <taxon>Pseudomonadota</taxon>
        <taxon>Gammaproteobacteria</taxon>
        <taxon>Pseudomonadales</taxon>
        <taxon>Pseudomonadaceae</taxon>
        <taxon>Pseudomonas</taxon>
    </lineage>
</organism>
<accession>A0ABY0V3Z1</accession>
<reference evidence="1 2" key="1">
    <citation type="submission" date="2016-10" db="EMBL/GenBank/DDBJ databases">
        <authorList>
            <person name="Varghese N."/>
            <person name="Submissions S."/>
        </authorList>
    </citation>
    <scope>NUCLEOTIDE SEQUENCE [LARGE SCALE GENOMIC DNA]</scope>
    <source>
        <strain evidence="1 2">BS2981</strain>
    </source>
</reference>
<evidence type="ECO:0000313" key="1">
    <source>
        <dbReference type="EMBL" id="SDT64522.1"/>
    </source>
</evidence>
<dbReference type="EMBL" id="LT629753">
    <property type="protein sequence ID" value="SDT64522.1"/>
    <property type="molecule type" value="Genomic_DNA"/>
</dbReference>
<sequence>MWELACLRWHPLGLPDRPRCLHRRQASSHIELGSHSCFCGAFEAHPKLWKTNPAPLQSATYSRRKSLFCHSFDLSPSAVEPAVGNVGVAGWKPSKPWLTARRLFFDQALFCDLPRALSTCLKTQVYDRNMSRQPVDKSVTKLWKDLRRGRNDWPGAIVLNSYTAKGLHTLRPRSSKKLCRSACSPCL</sequence>
<evidence type="ECO:0000313" key="2">
    <source>
        <dbReference type="Proteomes" id="UP000199576"/>
    </source>
</evidence>
<name>A0ABY0V3Z1_PSECE</name>
<gene>
    <name evidence="1" type="ORF">SAMN04490182_6092</name>
</gene>
<keyword evidence="2" id="KW-1185">Reference proteome</keyword>
<dbReference type="Proteomes" id="UP000199576">
    <property type="component" value="Chromosome I"/>
</dbReference>